<dbReference type="InterPro" id="IPR056740">
    <property type="entry name" value="ILV_EDD_C"/>
</dbReference>
<dbReference type="SUPFAM" id="SSF52016">
    <property type="entry name" value="LeuD/IlvD-like"/>
    <property type="match status" value="1"/>
</dbReference>
<comment type="caution">
    <text evidence="10">The sequence shown here is derived from an EMBL/GenBank/DDBJ whole genome shotgun (WGS) entry which is preliminary data.</text>
</comment>
<dbReference type="InterPro" id="IPR020558">
    <property type="entry name" value="DiOHA_6PGluconate_deHydtase_CS"/>
</dbReference>
<dbReference type="GO" id="GO:0051537">
    <property type="term" value="F:2 iron, 2 sulfur cluster binding"/>
    <property type="evidence" value="ECO:0007669"/>
    <property type="project" value="UniProtKB-KW"/>
</dbReference>
<keyword evidence="2" id="KW-0001">2Fe-2S</keyword>
<keyword evidence="6" id="KW-0456">Lyase</keyword>
<comment type="similarity">
    <text evidence="1">Belongs to the IlvD/Edd family.</text>
</comment>
<dbReference type="GO" id="GO:0005829">
    <property type="term" value="C:cytosol"/>
    <property type="evidence" value="ECO:0007669"/>
    <property type="project" value="TreeGrafter"/>
</dbReference>
<dbReference type="Pfam" id="PF24877">
    <property type="entry name" value="ILV_EDD_C"/>
    <property type="match status" value="1"/>
</dbReference>
<proteinExistence type="inferred from homology"/>
<dbReference type="PANTHER" id="PTHR43661">
    <property type="entry name" value="D-XYLONATE DEHYDRATASE"/>
    <property type="match status" value="1"/>
</dbReference>
<gene>
    <name evidence="10" type="ORF">CE91St55_17340</name>
</gene>
<dbReference type="PROSITE" id="PS00886">
    <property type="entry name" value="ILVD_EDD_1"/>
    <property type="match status" value="1"/>
</dbReference>
<evidence type="ECO:0000259" key="8">
    <source>
        <dbReference type="Pfam" id="PF00920"/>
    </source>
</evidence>
<dbReference type="GO" id="GO:0009082">
    <property type="term" value="P:branched-chain amino acid biosynthetic process"/>
    <property type="evidence" value="ECO:0007669"/>
    <property type="project" value="UniProtKB-KW"/>
</dbReference>
<dbReference type="SUPFAM" id="SSF143975">
    <property type="entry name" value="IlvD/EDD N-terminal domain-like"/>
    <property type="match status" value="1"/>
</dbReference>
<evidence type="ECO:0000256" key="7">
    <source>
        <dbReference type="ARBA" id="ARBA00023304"/>
    </source>
</evidence>
<dbReference type="InterPro" id="IPR037237">
    <property type="entry name" value="IlvD/EDD_N"/>
</dbReference>
<dbReference type="GO" id="GO:0046872">
    <property type="term" value="F:metal ion binding"/>
    <property type="evidence" value="ECO:0007669"/>
    <property type="project" value="UniProtKB-KW"/>
</dbReference>
<name>A0AA37N328_9FIRM</name>
<evidence type="ECO:0000256" key="6">
    <source>
        <dbReference type="ARBA" id="ARBA00023239"/>
    </source>
</evidence>
<dbReference type="RefSeq" id="WP_195521336.1">
    <property type="nucleotide sequence ID" value="NZ_BQNJ01000001.1"/>
</dbReference>
<dbReference type="InterPro" id="IPR000581">
    <property type="entry name" value="ILV_EDD_N"/>
</dbReference>
<evidence type="ECO:0000256" key="1">
    <source>
        <dbReference type="ARBA" id="ARBA00006486"/>
    </source>
</evidence>
<dbReference type="Proteomes" id="UP001055091">
    <property type="component" value="Unassembled WGS sequence"/>
</dbReference>
<dbReference type="AlphaFoldDB" id="A0AA37N328"/>
<dbReference type="EMBL" id="BQNJ01000001">
    <property type="protein sequence ID" value="GKG99752.1"/>
    <property type="molecule type" value="Genomic_DNA"/>
</dbReference>
<organism evidence="10 11">
    <name type="scientific">Hungatella hathewayi</name>
    <dbReference type="NCBI Taxonomy" id="154046"/>
    <lineage>
        <taxon>Bacteria</taxon>
        <taxon>Bacillati</taxon>
        <taxon>Bacillota</taxon>
        <taxon>Clostridia</taxon>
        <taxon>Lachnospirales</taxon>
        <taxon>Lachnospiraceae</taxon>
        <taxon>Hungatella</taxon>
    </lineage>
</organism>
<dbReference type="Gene3D" id="3.50.30.80">
    <property type="entry name" value="IlvD/EDD C-terminal domain-like"/>
    <property type="match status" value="1"/>
</dbReference>
<protein>
    <submittedName>
        <fullName evidence="10">Dihydroxy-acid dehydratase</fullName>
    </submittedName>
</protein>
<keyword evidence="7" id="KW-0100">Branched-chain amino acid biosynthesis</keyword>
<evidence type="ECO:0000256" key="2">
    <source>
        <dbReference type="ARBA" id="ARBA00022714"/>
    </source>
</evidence>
<keyword evidence="5" id="KW-0411">Iron-sulfur</keyword>
<evidence type="ECO:0000313" key="11">
    <source>
        <dbReference type="Proteomes" id="UP001055091"/>
    </source>
</evidence>
<dbReference type="FunFam" id="3.50.30.80:FF:000001">
    <property type="entry name" value="Dihydroxy-acid dehydratase"/>
    <property type="match status" value="1"/>
</dbReference>
<evidence type="ECO:0000313" key="10">
    <source>
        <dbReference type="EMBL" id="GKG99752.1"/>
    </source>
</evidence>
<keyword evidence="7" id="KW-0028">Amino-acid biosynthesis</keyword>
<sequence length="587" mass="63566">MEQKSSKERKLWAQFDALQLGSGWTEEDLVKPQILIEDAYGESHPGSVHLNQLTDQVRWGVLEKGGFGAKYHVTDICDGCAQGHDGMNLVLASREAICDMMEVHAGFIPWDGMVLSSSCDKSIPAHLKAAARVGIPTVFLPGGSMRPGPDMTTSLAAGKLSLRMKSDERVEAWEVRDYKLTGCPSAGACSFMGTASTMQCMAEALGMALPGSALVPATMTDILKYGRRAGQAVMELARKGITPVQIMTPAAFKNALVVHSAIGGSTNATLHLPSIAKELGLTLPMSWFDEINHRIPHIANIDPSGSQLTESFWFAGGVPVVQFLLREYLDLNVMTVTGRTLGENLEQLEKDHFYERYIGYLHNYGLSREDVICDPEQAAETGSVAVLKGNLAPEGAVIKYSACRPEMRKHKGTARVFDCEEDAHDAVIKKKIRPGDILVIRYEGPRGSGMPELLMTTEAIVCDPSLNGTVSLITDGRFSGATRGAAIGHVSPEAARGGPIALVEEGDIIAYDVEKRSVNIVGTADGECTPADMEKILEIRNSVFFKPENGKACCEERGFSKRPIREKHGLFKRYTEGADSAMEGAGY</sequence>
<dbReference type="GO" id="GO:0016836">
    <property type="term" value="F:hydro-lyase activity"/>
    <property type="evidence" value="ECO:0007669"/>
    <property type="project" value="TreeGrafter"/>
</dbReference>
<evidence type="ECO:0000256" key="5">
    <source>
        <dbReference type="ARBA" id="ARBA00023014"/>
    </source>
</evidence>
<feature type="domain" description="Dihydroxy-acid/6-phosphogluconate dehydratase N-terminal" evidence="8">
    <location>
        <begin position="31"/>
        <end position="344"/>
    </location>
</feature>
<feature type="domain" description="Dihydroxy-acid/6-phosphogluconate dehydratase C-terminal" evidence="9">
    <location>
        <begin position="378"/>
        <end position="585"/>
    </location>
</feature>
<dbReference type="PANTHER" id="PTHR43661:SF3">
    <property type="entry name" value="D-XYLONATE DEHYDRATASE YAGF-RELATED"/>
    <property type="match status" value="1"/>
</dbReference>
<accession>A0AA37N328</accession>
<evidence type="ECO:0000256" key="3">
    <source>
        <dbReference type="ARBA" id="ARBA00022723"/>
    </source>
</evidence>
<keyword evidence="3" id="KW-0479">Metal-binding</keyword>
<evidence type="ECO:0000259" key="9">
    <source>
        <dbReference type="Pfam" id="PF24877"/>
    </source>
</evidence>
<dbReference type="InterPro" id="IPR042096">
    <property type="entry name" value="Dihydro-acid_dehy_C"/>
</dbReference>
<dbReference type="Pfam" id="PF00920">
    <property type="entry name" value="ILVD_EDD_N"/>
    <property type="match status" value="1"/>
</dbReference>
<keyword evidence="4" id="KW-0408">Iron</keyword>
<evidence type="ECO:0000256" key="4">
    <source>
        <dbReference type="ARBA" id="ARBA00023004"/>
    </source>
</evidence>
<reference evidence="10" key="1">
    <citation type="submission" date="2022-01" db="EMBL/GenBank/DDBJ databases">
        <title>Novel bile acid biosynthetic pathways are enriched in the microbiome of centenarians.</title>
        <authorList>
            <person name="Sato Y."/>
            <person name="Atarashi K."/>
            <person name="Plichta R.D."/>
            <person name="Arai Y."/>
            <person name="Sasajima S."/>
            <person name="Kearney M.S."/>
            <person name="Suda W."/>
            <person name="Takeshita K."/>
            <person name="Sasaki T."/>
            <person name="Okamoto S."/>
            <person name="Skelly N.A."/>
            <person name="Okamura Y."/>
            <person name="Vlamakis H."/>
            <person name="Li Y."/>
            <person name="Tanoue T."/>
            <person name="Takei H."/>
            <person name="Nittono H."/>
            <person name="Narushima S."/>
            <person name="Irie J."/>
            <person name="Itoh H."/>
            <person name="Moriya K."/>
            <person name="Sugiura Y."/>
            <person name="Suematsu M."/>
            <person name="Moritoki N."/>
            <person name="Shibata S."/>
            <person name="Littman R.D."/>
            <person name="Fischbach A.M."/>
            <person name="Uwamino Y."/>
            <person name="Inoue T."/>
            <person name="Honda A."/>
            <person name="Hattori M."/>
            <person name="Murai T."/>
            <person name="Xavier J.R."/>
            <person name="Hirose N."/>
            <person name="Honda K."/>
        </authorList>
    </citation>
    <scope>NUCLEOTIDE SEQUENCE</scope>
    <source>
        <strain evidence="10">CE91-St55</strain>
    </source>
</reference>
<dbReference type="PROSITE" id="PS00887">
    <property type="entry name" value="ILVD_EDD_2"/>
    <property type="match status" value="1"/>
</dbReference>